<proteinExistence type="predicted"/>
<dbReference type="Pfam" id="PF01553">
    <property type="entry name" value="Acyltransferase"/>
    <property type="match status" value="1"/>
</dbReference>
<evidence type="ECO:0000259" key="6">
    <source>
        <dbReference type="SMART" id="SM00563"/>
    </source>
</evidence>
<reference evidence="8 9" key="1">
    <citation type="submission" date="2020-02" db="EMBL/GenBank/DDBJ databases">
        <title>Integrative conjugative elements (ICEs) and plasmids drive adaptation of Pseudomonas nitroreducens strain HBP1 to wastewater environment.</title>
        <authorList>
            <person name="Sentchilo V."/>
            <person name="Carraro N."/>
            <person name="Bertelli C."/>
            <person name="van der Meer J.R."/>
        </authorList>
    </citation>
    <scope>NUCLEOTIDE SEQUENCE [LARGE SCALE GENOMIC DNA]</scope>
    <source>
        <strain evidence="8 9">HBP1</strain>
    </source>
</reference>
<sequence length="256" mass="28224">MRSLRAWLRVARLLLVLTVGLVLAAFVSLLERLPGRDWMPLRQRLTCWYLARLTAALPFKVKVHGELPGQPMLWVSNHVSWVDIPLLGALLPLTFLSKAEVRQWPVAGWLAEKAGTLFIRRGSGDARMINAQLATHLARGRSLLVFPEGTTTDGQGLRTFHGRLMASAIEAGVPVQPVALCYRRNGQACELAPFIGDDDLVSHLKRLFDNDRGVAEIHFLPALSSAHQDRNLLARQAHAAIRAVVCEAQEEAAIAA</sequence>
<keyword evidence="2" id="KW-0444">Lipid biosynthesis</keyword>
<comment type="pathway">
    <text evidence="1">Lipid metabolism.</text>
</comment>
<dbReference type="EMBL" id="JADTFC010000076">
    <property type="protein sequence ID" value="MBG6290505.1"/>
    <property type="molecule type" value="Genomic_DNA"/>
</dbReference>
<keyword evidence="4" id="KW-0443">Lipid metabolism</keyword>
<name>A0A6G6J389_PSENT</name>
<evidence type="ECO:0000313" key="9">
    <source>
        <dbReference type="Proteomes" id="UP000501063"/>
    </source>
</evidence>
<dbReference type="Proteomes" id="UP000501063">
    <property type="component" value="Chromosome"/>
</dbReference>
<evidence type="ECO:0000256" key="1">
    <source>
        <dbReference type="ARBA" id="ARBA00005189"/>
    </source>
</evidence>
<keyword evidence="5 8" id="KW-0012">Acyltransferase</keyword>
<evidence type="ECO:0000256" key="5">
    <source>
        <dbReference type="ARBA" id="ARBA00023315"/>
    </source>
</evidence>
<evidence type="ECO:0000313" key="10">
    <source>
        <dbReference type="Proteomes" id="UP000608450"/>
    </source>
</evidence>
<dbReference type="RefSeq" id="WP_024762607.1">
    <property type="nucleotide sequence ID" value="NZ_CP049140.1"/>
</dbReference>
<dbReference type="AlphaFoldDB" id="A0A6G6J389"/>
<dbReference type="GO" id="GO:0006654">
    <property type="term" value="P:phosphatidic acid biosynthetic process"/>
    <property type="evidence" value="ECO:0007669"/>
    <property type="project" value="TreeGrafter"/>
</dbReference>
<gene>
    <name evidence="8" type="ORF">G5B91_26960</name>
    <name evidence="7" type="ORF">I5I61_23870</name>
</gene>
<dbReference type="Proteomes" id="UP000608450">
    <property type="component" value="Unassembled WGS sequence"/>
</dbReference>
<evidence type="ECO:0000256" key="3">
    <source>
        <dbReference type="ARBA" id="ARBA00022679"/>
    </source>
</evidence>
<dbReference type="SUPFAM" id="SSF69593">
    <property type="entry name" value="Glycerol-3-phosphate (1)-acyltransferase"/>
    <property type="match status" value="1"/>
</dbReference>
<organism evidence="8 9">
    <name type="scientific">Pseudomonas nitroreducens</name>
    <dbReference type="NCBI Taxonomy" id="46680"/>
    <lineage>
        <taxon>Bacteria</taxon>
        <taxon>Pseudomonadati</taxon>
        <taxon>Pseudomonadota</taxon>
        <taxon>Gammaproteobacteria</taxon>
        <taxon>Pseudomonadales</taxon>
        <taxon>Pseudomonadaceae</taxon>
        <taxon>Pseudomonas</taxon>
    </lineage>
</organism>
<dbReference type="EMBL" id="CP049140">
    <property type="protein sequence ID" value="QIE89704.1"/>
    <property type="molecule type" value="Genomic_DNA"/>
</dbReference>
<evidence type="ECO:0000313" key="7">
    <source>
        <dbReference type="EMBL" id="MBG6290505.1"/>
    </source>
</evidence>
<dbReference type="PANTHER" id="PTHR10434:SF64">
    <property type="entry name" value="1-ACYL-SN-GLYCEROL-3-PHOSPHATE ACYLTRANSFERASE-RELATED"/>
    <property type="match status" value="1"/>
</dbReference>
<keyword evidence="3 8" id="KW-0808">Transferase</keyword>
<feature type="domain" description="Phospholipid/glycerol acyltransferase" evidence="6">
    <location>
        <begin position="72"/>
        <end position="183"/>
    </location>
</feature>
<dbReference type="SMART" id="SM00563">
    <property type="entry name" value="PlsC"/>
    <property type="match status" value="1"/>
</dbReference>
<dbReference type="GO" id="GO:0003841">
    <property type="term" value="F:1-acylglycerol-3-phosphate O-acyltransferase activity"/>
    <property type="evidence" value="ECO:0007669"/>
    <property type="project" value="TreeGrafter"/>
</dbReference>
<keyword evidence="10" id="KW-1185">Reference proteome</keyword>
<reference evidence="7 10" key="2">
    <citation type="submission" date="2020-11" db="EMBL/GenBank/DDBJ databases">
        <title>Enhanced detection system for hospital associated transmission using whole genome sequencing surveillance.</title>
        <authorList>
            <person name="Harrison L.H."/>
            <person name="Van Tyne D."/>
            <person name="Marsh J.W."/>
            <person name="Griffith M.P."/>
            <person name="Snyder D.J."/>
            <person name="Cooper V.S."/>
            <person name="Mustapha M."/>
        </authorList>
    </citation>
    <scope>NUCLEOTIDE SEQUENCE [LARGE SCALE GENOMIC DNA]</scope>
    <source>
        <strain evidence="7 10">PSA00705</strain>
    </source>
</reference>
<dbReference type="InterPro" id="IPR002123">
    <property type="entry name" value="Plipid/glycerol_acylTrfase"/>
</dbReference>
<evidence type="ECO:0000313" key="8">
    <source>
        <dbReference type="EMBL" id="QIE89704.1"/>
    </source>
</evidence>
<dbReference type="CDD" id="cd07989">
    <property type="entry name" value="LPLAT_AGPAT-like"/>
    <property type="match status" value="1"/>
</dbReference>
<accession>A0A6G6J389</accession>
<dbReference type="PANTHER" id="PTHR10434">
    <property type="entry name" value="1-ACYL-SN-GLYCEROL-3-PHOSPHATE ACYLTRANSFERASE"/>
    <property type="match status" value="1"/>
</dbReference>
<dbReference type="KEGG" id="pnt:G5B91_26960"/>
<evidence type="ECO:0000256" key="2">
    <source>
        <dbReference type="ARBA" id="ARBA00022516"/>
    </source>
</evidence>
<evidence type="ECO:0000256" key="4">
    <source>
        <dbReference type="ARBA" id="ARBA00023098"/>
    </source>
</evidence>
<protein>
    <submittedName>
        <fullName evidence="8">1-acyl-sn-glycerol-3-phosphate acyltransferase</fullName>
    </submittedName>
</protein>